<protein>
    <submittedName>
        <fullName evidence="2">Metallophosphoesterase family protein</fullName>
        <ecNumber evidence="2">3.1.-.-</ecNumber>
    </submittedName>
</protein>
<reference evidence="2 3" key="1">
    <citation type="journal article" date="2019" name="Int. J. Syst. Evol. Microbiol.">
        <title>The Global Catalogue of Microorganisms (GCM) 10K type strain sequencing project: providing services to taxonomists for standard genome sequencing and annotation.</title>
        <authorList>
            <consortium name="The Broad Institute Genomics Platform"/>
            <consortium name="The Broad Institute Genome Sequencing Center for Infectious Disease"/>
            <person name="Wu L."/>
            <person name="Ma J."/>
        </authorList>
    </citation>
    <scope>NUCLEOTIDE SEQUENCE [LARGE SCALE GENOMIC DNA]</scope>
    <source>
        <strain evidence="2 3">CGMCC 1.12859</strain>
    </source>
</reference>
<dbReference type="Proteomes" id="UP001597139">
    <property type="component" value="Unassembled WGS sequence"/>
</dbReference>
<dbReference type="SUPFAM" id="SSF56300">
    <property type="entry name" value="Metallo-dependent phosphatases"/>
    <property type="match status" value="1"/>
</dbReference>
<gene>
    <name evidence="2" type="ORF">ACFSAU_06430</name>
</gene>
<organism evidence="2 3">
    <name type="scientific">Halolamina litorea</name>
    <dbReference type="NCBI Taxonomy" id="1515593"/>
    <lineage>
        <taxon>Archaea</taxon>
        <taxon>Methanobacteriati</taxon>
        <taxon>Methanobacteriota</taxon>
        <taxon>Stenosarchaea group</taxon>
        <taxon>Halobacteria</taxon>
        <taxon>Halobacteriales</taxon>
        <taxon>Haloferacaceae</taxon>
    </lineage>
</organism>
<dbReference type="EMBL" id="JBHUCZ010000002">
    <property type="protein sequence ID" value="MFD1567123.1"/>
    <property type="molecule type" value="Genomic_DNA"/>
</dbReference>
<evidence type="ECO:0000259" key="1">
    <source>
        <dbReference type="Pfam" id="PF00149"/>
    </source>
</evidence>
<dbReference type="EC" id="3.1.-.-" evidence="2"/>
<name>A0ABD6BPR2_9EURY</name>
<keyword evidence="2" id="KW-0378">Hydrolase</keyword>
<keyword evidence="3" id="KW-1185">Reference proteome</keyword>
<dbReference type="Pfam" id="PF00149">
    <property type="entry name" value="Metallophos"/>
    <property type="match status" value="1"/>
</dbReference>
<feature type="domain" description="Calcineurin-like phosphoesterase" evidence="1">
    <location>
        <begin position="26"/>
        <end position="174"/>
    </location>
</feature>
<comment type="caution">
    <text evidence="2">The sequence shown here is derived from an EMBL/GenBank/DDBJ whole genome shotgun (WGS) entry which is preliminary data.</text>
</comment>
<dbReference type="GO" id="GO:0016787">
    <property type="term" value="F:hydrolase activity"/>
    <property type="evidence" value="ECO:0007669"/>
    <property type="project" value="UniProtKB-KW"/>
</dbReference>
<evidence type="ECO:0000313" key="3">
    <source>
        <dbReference type="Proteomes" id="UP001597139"/>
    </source>
</evidence>
<sequence length="235" mass="26602">MSTPPRFNDSVEPHHLRLNVDEYDDIYVVGDVHGSHVELEHLLEKLALGPDDLVLFVGDLVRKGPYSPHVIDLVRQHDQLLSVRGNNEQKVIRGDKEPDWLREGDRAFFESLPVVISFDDAMVVHGGVNPARPLTDHSIEELLNMRAPDGDGYDGPFWYEAYEGPQRVFFGHTVHDEPFVGEHAVALDTGCVYGGTLTAYDYRRDRLVTVESMVTHEDRRDSKFVEPGWQSVSPT</sequence>
<dbReference type="PANTHER" id="PTHR42850">
    <property type="entry name" value="METALLOPHOSPHOESTERASE"/>
    <property type="match status" value="1"/>
</dbReference>
<dbReference type="PANTHER" id="PTHR42850:SF4">
    <property type="entry name" value="ZINC-DEPENDENT ENDOPOLYPHOSPHATASE"/>
    <property type="match status" value="1"/>
</dbReference>
<dbReference type="CDD" id="cd00144">
    <property type="entry name" value="MPP_PPP_family"/>
    <property type="match status" value="1"/>
</dbReference>
<accession>A0ABD6BPR2</accession>
<proteinExistence type="predicted"/>
<dbReference type="AlphaFoldDB" id="A0ABD6BPR2"/>
<dbReference type="InterPro" id="IPR029052">
    <property type="entry name" value="Metallo-depent_PP-like"/>
</dbReference>
<dbReference type="RefSeq" id="WP_267646438.1">
    <property type="nucleotide sequence ID" value="NZ_JANHGR010000001.1"/>
</dbReference>
<dbReference type="InterPro" id="IPR050126">
    <property type="entry name" value="Ap4A_hydrolase"/>
</dbReference>
<evidence type="ECO:0000313" key="2">
    <source>
        <dbReference type="EMBL" id="MFD1567123.1"/>
    </source>
</evidence>
<dbReference type="InterPro" id="IPR004843">
    <property type="entry name" value="Calcineurin-like_PHP"/>
</dbReference>
<dbReference type="Gene3D" id="3.60.21.10">
    <property type="match status" value="1"/>
</dbReference>